<sequence>MSYDKHLQLDDDLNRWVCMM</sequence>
<protein>
    <submittedName>
        <fullName evidence="1">Uncharacterized protein</fullName>
    </submittedName>
</protein>
<dbReference type="AlphaFoldDB" id="A0A077R8I3"/>
<name>A0A077R8I3_9BASI</name>
<evidence type="ECO:0000313" key="1">
    <source>
        <dbReference type="EMBL" id="CDI55467.1"/>
    </source>
</evidence>
<reference evidence="1" key="1">
    <citation type="journal article" date="2014" name="Genome Biol. Evol.">
        <title>Gene Loss Rather Than Gene Gain Is Associated with a Host Jump from Monocots to Dicots in the Smut Fungus Melanopsichium pennsylvanicum.</title>
        <authorList>
            <person name="Sharma R."/>
            <person name="Mishra B."/>
            <person name="Runge F."/>
            <person name="Thines M."/>
        </authorList>
    </citation>
    <scope>NUCLEOTIDE SEQUENCE</scope>
    <source>
        <strain evidence="1">4</strain>
    </source>
</reference>
<dbReference type="EMBL" id="HG529650">
    <property type="protein sequence ID" value="CDI55467.1"/>
    <property type="molecule type" value="Genomic_DNA"/>
</dbReference>
<organism evidence="1">
    <name type="scientific">Melanopsichium pennsylvanicum 4</name>
    <dbReference type="NCBI Taxonomy" id="1398559"/>
    <lineage>
        <taxon>Eukaryota</taxon>
        <taxon>Fungi</taxon>
        <taxon>Dikarya</taxon>
        <taxon>Basidiomycota</taxon>
        <taxon>Ustilaginomycotina</taxon>
        <taxon>Ustilaginomycetes</taxon>
        <taxon>Ustilaginales</taxon>
        <taxon>Ustilaginaceae</taxon>
        <taxon>Melanopsichium</taxon>
    </lineage>
</organism>
<accession>A0A077R8I3</accession>
<proteinExistence type="predicted"/>